<dbReference type="InterPro" id="IPR039424">
    <property type="entry name" value="SBP_5"/>
</dbReference>
<feature type="domain" description="Solute-binding protein family 5" evidence="3">
    <location>
        <begin position="62"/>
        <end position="412"/>
    </location>
</feature>
<dbReference type="GO" id="GO:0042597">
    <property type="term" value="C:periplasmic space"/>
    <property type="evidence" value="ECO:0007669"/>
    <property type="project" value="UniProtKB-ARBA"/>
</dbReference>
<evidence type="ECO:0000313" key="5">
    <source>
        <dbReference type="Proteomes" id="UP000286734"/>
    </source>
</evidence>
<dbReference type="RefSeq" id="WP_015717096.1">
    <property type="nucleotide sequence ID" value="NZ_PELP01000288.1"/>
</dbReference>
<dbReference type="AlphaFoldDB" id="A0A430R6G5"/>
<dbReference type="Proteomes" id="UP000286734">
    <property type="component" value="Unassembled WGS sequence"/>
</dbReference>
<keyword evidence="1 2" id="KW-0732">Signal</keyword>
<dbReference type="GO" id="GO:0043190">
    <property type="term" value="C:ATP-binding cassette (ABC) transporter complex"/>
    <property type="evidence" value="ECO:0007669"/>
    <property type="project" value="InterPro"/>
</dbReference>
<dbReference type="PIRSF" id="PIRSF002741">
    <property type="entry name" value="MppA"/>
    <property type="match status" value="1"/>
</dbReference>
<gene>
    <name evidence="4" type="ORF">CSW47_09600</name>
</gene>
<organism evidence="4 5">
    <name type="scientific">Thermus scotoductus</name>
    <dbReference type="NCBI Taxonomy" id="37636"/>
    <lineage>
        <taxon>Bacteria</taxon>
        <taxon>Thermotogati</taxon>
        <taxon>Deinococcota</taxon>
        <taxon>Deinococci</taxon>
        <taxon>Thermales</taxon>
        <taxon>Thermaceae</taxon>
        <taxon>Thermus</taxon>
    </lineage>
</organism>
<proteinExistence type="predicted"/>
<dbReference type="PANTHER" id="PTHR30290">
    <property type="entry name" value="PERIPLASMIC BINDING COMPONENT OF ABC TRANSPORTER"/>
    <property type="match status" value="1"/>
</dbReference>
<evidence type="ECO:0000256" key="2">
    <source>
        <dbReference type="SAM" id="SignalP"/>
    </source>
</evidence>
<dbReference type="GO" id="GO:0015833">
    <property type="term" value="P:peptide transport"/>
    <property type="evidence" value="ECO:0007669"/>
    <property type="project" value="TreeGrafter"/>
</dbReference>
<evidence type="ECO:0000259" key="3">
    <source>
        <dbReference type="Pfam" id="PF00496"/>
    </source>
</evidence>
<accession>A0A430R6G5</accession>
<dbReference type="Pfam" id="PF00496">
    <property type="entry name" value="SBP_bac_5"/>
    <property type="match status" value="1"/>
</dbReference>
<feature type="signal peptide" evidence="2">
    <location>
        <begin position="1"/>
        <end position="18"/>
    </location>
</feature>
<protein>
    <submittedName>
        <fullName evidence="4">Peptide ABC transporter substrate-binding protein</fullName>
    </submittedName>
</protein>
<evidence type="ECO:0000313" key="4">
    <source>
        <dbReference type="EMBL" id="RTH02964.1"/>
    </source>
</evidence>
<dbReference type="PANTHER" id="PTHR30290:SF38">
    <property type="entry name" value="D,D-DIPEPTIDE-BINDING PERIPLASMIC PROTEIN DDPA-RELATED"/>
    <property type="match status" value="1"/>
</dbReference>
<dbReference type="CDD" id="cd08511">
    <property type="entry name" value="PBP2_NikA_DppA_OppA_like_5"/>
    <property type="match status" value="1"/>
</dbReference>
<dbReference type="InterPro" id="IPR000914">
    <property type="entry name" value="SBP_5_dom"/>
</dbReference>
<dbReference type="Gene3D" id="3.90.76.10">
    <property type="entry name" value="Dipeptide-binding Protein, Domain 1"/>
    <property type="match status" value="1"/>
</dbReference>
<evidence type="ECO:0000256" key="1">
    <source>
        <dbReference type="ARBA" id="ARBA00022729"/>
    </source>
</evidence>
<comment type="caution">
    <text evidence="4">The sequence shown here is derived from an EMBL/GenBank/DDBJ whole genome shotgun (WGS) entry which is preliminary data.</text>
</comment>
<dbReference type="Gene3D" id="3.40.190.10">
    <property type="entry name" value="Periplasmic binding protein-like II"/>
    <property type="match status" value="1"/>
</dbReference>
<dbReference type="EMBL" id="PELP01000288">
    <property type="protein sequence ID" value="RTH02964.1"/>
    <property type="molecule type" value="Genomic_DNA"/>
</dbReference>
<feature type="chain" id="PRO_5019482169" evidence="2">
    <location>
        <begin position="19"/>
        <end position="493"/>
    </location>
</feature>
<dbReference type="SUPFAM" id="SSF53850">
    <property type="entry name" value="Periplasmic binding protein-like II"/>
    <property type="match status" value="1"/>
</dbReference>
<dbReference type="InterPro" id="IPR030678">
    <property type="entry name" value="Peptide/Ni-bd"/>
</dbReference>
<name>A0A430R6G5_THESC</name>
<dbReference type="Gene3D" id="3.10.105.10">
    <property type="entry name" value="Dipeptide-binding Protein, Domain 3"/>
    <property type="match status" value="1"/>
</dbReference>
<dbReference type="GO" id="GO:1904680">
    <property type="term" value="F:peptide transmembrane transporter activity"/>
    <property type="evidence" value="ECO:0007669"/>
    <property type="project" value="TreeGrafter"/>
</dbReference>
<reference evidence="4 5" key="1">
    <citation type="journal article" date="2019" name="Extremophiles">
        <title>Biogeography of thermophiles and predominance of Thermus scotoductus in domestic water heaters.</title>
        <authorList>
            <person name="Wilpiszeski R.L."/>
            <person name="Zhang Z."/>
            <person name="House C.H."/>
        </authorList>
    </citation>
    <scope>NUCLEOTIDE SEQUENCE [LARGE SCALE GENOMIC DNA]</scope>
    <source>
        <strain evidence="4 5">34_S34</strain>
    </source>
</reference>
<sequence>MGRAWLVAAVALLSWATAKTTVTVGLDADPPNLDPVFSSALVDRQVLNQIYDKLLDIDQDLKIVPMLATSWSVGNNGTVYTFKLRQGVKFHDGTDFDAEAVKFNLDRALTAEGSRRKGELAPVKEVQVVDKYTVRVVLKDAFSPFLYVLTDRAGMMVSPAAAKRYGQDLANNPVGTGPFRFVERKRQDRIVLQRNEGYWKRGYPKIDELIYRPFPDDDVRLANLLSGAVTVITPVAPKDLARVRGDANLNLFAFPSLGFQGVWLNVTRPPFNNKALRQAFAATIDRDTIDRVVFLGTATPANGPFPPGSPAYDPSIPIPKRDINLARKKLQEAGFASGFSFTLLTTPSPVLTQLAQVYQAMAAEAGIRIQIQQVEFGTLLDRTDKKDYEAALLGWSGRPDPDGNIYDFMRCGGPLNNAGYCNPKVDALLNRARATRVMEVRRSLYSEALRIIHEDVPYVYVYHPQVLIGASKRLSGLPLIPDGILRFVGAELK</sequence>